<name>A0ABQ7H3P6_DUNSA</name>
<protein>
    <submittedName>
        <fullName evidence="1">Uncharacterized protein</fullName>
    </submittedName>
</protein>
<accession>A0ABQ7H3P6</accession>
<dbReference type="Proteomes" id="UP000815325">
    <property type="component" value="Unassembled WGS sequence"/>
</dbReference>
<reference evidence="1" key="1">
    <citation type="submission" date="2017-08" db="EMBL/GenBank/DDBJ databases">
        <authorList>
            <person name="Polle J.E."/>
            <person name="Barry K."/>
            <person name="Cushman J."/>
            <person name="Schmutz J."/>
            <person name="Tran D."/>
            <person name="Hathwaick L.T."/>
            <person name="Yim W.C."/>
            <person name="Jenkins J."/>
            <person name="Mckie-Krisberg Z.M."/>
            <person name="Prochnik S."/>
            <person name="Lindquist E."/>
            <person name="Dockter R.B."/>
            <person name="Adam C."/>
            <person name="Molina H."/>
            <person name="Bunkerborg J."/>
            <person name="Jin E."/>
            <person name="Buchheim M."/>
            <person name="Magnuson J."/>
        </authorList>
    </citation>
    <scope>NUCLEOTIDE SEQUENCE</scope>
    <source>
        <strain evidence="1">CCAP 19/18</strain>
    </source>
</reference>
<organism evidence="1 2">
    <name type="scientific">Dunaliella salina</name>
    <name type="common">Green alga</name>
    <name type="synonym">Protococcus salinus</name>
    <dbReference type="NCBI Taxonomy" id="3046"/>
    <lineage>
        <taxon>Eukaryota</taxon>
        <taxon>Viridiplantae</taxon>
        <taxon>Chlorophyta</taxon>
        <taxon>core chlorophytes</taxon>
        <taxon>Chlorophyceae</taxon>
        <taxon>CS clade</taxon>
        <taxon>Chlamydomonadales</taxon>
        <taxon>Dunaliellaceae</taxon>
        <taxon>Dunaliella</taxon>
    </lineage>
</organism>
<proteinExistence type="predicted"/>
<dbReference type="EMBL" id="MU069484">
    <property type="protein sequence ID" value="KAF5841476.1"/>
    <property type="molecule type" value="Genomic_DNA"/>
</dbReference>
<evidence type="ECO:0000313" key="2">
    <source>
        <dbReference type="Proteomes" id="UP000815325"/>
    </source>
</evidence>
<keyword evidence="2" id="KW-1185">Reference proteome</keyword>
<gene>
    <name evidence="1" type="ORF">DUNSADRAFT_12641</name>
</gene>
<sequence>MHLYFPGKLPACNRTIGPTTGKLQCSTFPATLAPAQPKIRHLTRHPWSVLAAVPVSVSDLVEEIDIVQYIQKDGEHKLGRVLKVLPSGDVVLESLKKDEEEEEPIFVQDENIESVAPSNLLRVLQEYEFEYSQRQSKEDNPHGEHAEDIYKILEPLNWDMKQQ</sequence>
<evidence type="ECO:0000313" key="1">
    <source>
        <dbReference type="EMBL" id="KAF5841476.1"/>
    </source>
</evidence>
<comment type="caution">
    <text evidence="1">The sequence shown here is derived from an EMBL/GenBank/DDBJ whole genome shotgun (WGS) entry which is preliminary data.</text>
</comment>